<proteinExistence type="predicted"/>
<protein>
    <recommendedName>
        <fullName evidence="6">Cation/H+ exchanger transmembrane domain-containing protein</fullName>
    </recommendedName>
</protein>
<feature type="transmembrane region" description="Helical" evidence="5">
    <location>
        <begin position="232"/>
        <end position="254"/>
    </location>
</feature>
<evidence type="ECO:0000256" key="1">
    <source>
        <dbReference type="ARBA" id="ARBA00004141"/>
    </source>
</evidence>
<dbReference type="InterPro" id="IPR006153">
    <property type="entry name" value="Cation/H_exchanger_TM"/>
</dbReference>
<sequence length="434" mass="45568">MTFVRKFLLIATLLGLAFFTQGLTASYQTSLPPLAESTFSLGFLLLFAFLLGRVTLLFGAPMITGFLIAGVLAGPFGLSVITPEGAEPLRLVDNLALALIAFAAGGELKISKFRHRIKALLYVASAQSFFTFAMVFAVFFSVFYLSGFLGASGAIAFSGALLLGVIAMANSPATAMAVITETRSHGPVSETIIGVTVLKDVMVIAAFGLAMSVAQAVTGSGGAGGLSFAYHIMYDIAVSLFVGALAGLVMISYLRITSENVAVFVLGLAVVVVEVCQILGIGPLLACIVIGFIVENYSKEGEKLIHGLDMSSLPIFVIFFSLTGHGLDVGAFADVWFFATLLVILRMVGTYLGSVKGLKMAGEDESIGGFAWTGFIGQAGVSLGFAMMVSKQFPEWGSKLSTLIIAVVVVNQLVGPVMMKRSLIKAGEAEIPEE</sequence>
<feature type="transmembrane region" description="Helical" evidence="5">
    <location>
        <begin position="34"/>
        <end position="51"/>
    </location>
</feature>
<feature type="transmembrane region" description="Helical" evidence="5">
    <location>
        <begin position="88"/>
        <end position="108"/>
    </location>
</feature>
<feature type="transmembrane region" description="Helical" evidence="5">
    <location>
        <begin position="120"/>
        <end position="145"/>
    </location>
</feature>
<evidence type="ECO:0000256" key="4">
    <source>
        <dbReference type="ARBA" id="ARBA00023136"/>
    </source>
</evidence>
<accession>A0A3B1CS90</accession>
<feature type="transmembrane region" description="Helical" evidence="5">
    <location>
        <begin position="151"/>
        <end position="179"/>
    </location>
</feature>
<feature type="transmembrane region" description="Helical" evidence="5">
    <location>
        <begin position="314"/>
        <end position="345"/>
    </location>
</feature>
<dbReference type="PANTHER" id="PTHR43021">
    <property type="entry name" value="NA(+)/H(+) ANTIPORTER-RELATED"/>
    <property type="match status" value="1"/>
</dbReference>
<organism evidence="7">
    <name type="scientific">hydrothermal vent metagenome</name>
    <dbReference type="NCBI Taxonomy" id="652676"/>
    <lineage>
        <taxon>unclassified sequences</taxon>
        <taxon>metagenomes</taxon>
        <taxon>ecological metagenomes</taxon>
    </lineage>
</organism>
<dbReference type="GO" id="GO:1902600">
    <property type="term" value="P:proton transmembrane transport"/>
    <property type="evidence" value="ECO:0007669"/>
    <property type="project" value="InterPro"/>
</dbReference>
<dbReference type="GO" id="GO:0016020">
    <property type="term" value="C:membrane"/>
    <property type="evidence" value="ECO:0007669"/>
    <property type="project" value="UniProtKB-SubCell"/>
</dbReference>
<dbReference type="AlphaFoldDB" id="A0A3B1CS90"/>
<keyword evidence="2 5" id="KW-0812">Transmembrane</keyword>
<evidence type="ECO:0000256" key="3">
    <source>
        <dbReference type="ARBA" id="ARBA00022989"/>
    </source>
</evidence>
<feature type="transmembrane region" description="Helical" evidence="5">
    <location>
        <begin position="366"/>
        <end position="388"/>
    </location>
</feature>
<feature type="transmembrane region" description="Helical" evidence="5">
    <location>
        <begin position="191"/>
        <end position="212"/>
    </location>
</feature>
<evidence type="ECO:0000259" key="6">
    <source>
        <dbReference type="Pfam" id="PF00999"/>
    </source>
</evidence>
<dbReference type="EMBL" id="UOGC01000091">
    <property type="protein sequence ID" value="VAX19537.1"/>
    <property type="molecule type" value="Genomic_DNA"/>
</dbReference>
<name>A0A3B1CS90_9ZZZZ</name>
<dbReference type="Pfam" id="PF00999">
    <property type="entry name" value="Na_H_Exchanger"/>
    <property type="match status" value="1"/>
</dbReference>
<feature type="transmembrane region" description="Helical" evidence="5">
    <location>
        <begin position="63"/>
        <end position="82"/>
    </location>
</feature>
<gene>
    <name evidence="7" type="ORF">MNBD_NITROSPINAE01-173</name>
</gene>
<evidence type="ECO:0000313" key="7">
    <source>
        <dbReference type="EMBL" id="VAX19537.1"/>
    </source>
</evidence>
<reference evidence="7" key="1">
    <citation type="submission" date="2018-06" db="EMBL/GenBank/DDBJ databases">
        <authorList>
            <person name="Zhirakovskaya E."/>
        </authorList>
    </citation>
    <scope>NUCLEOTIDE SEQUENCE</scope>
</reference>
<keyword evidence="4 5" id="KW-0472">Membrane</keyword>
<dbReference type="InterPro" id="IPR038770">
    <property type="entry name" value="Na+/solute_symporter_sf"/>
</dbReference>
<feature type="domain" description="Cation/H+ exchanger transmembrane" evidence="6">
    <location>
        <begin position="47"/>
        <end position="420"/>
    </location>
</feature>
<dbReference type="PANTHER" id="PTHR43021:SF2">
    <property type="entry name" value="CATION_H+ EXCHANGER DOMAIN-CONTAINING PROTEIN"/>
    <property type="match status" value="1"/>
</dbReference>
<evidence type="ECO:0000256" key="5">
    <source>
        <dbReference type="SAM" id="Phobius"/>
    </source>
</evidence>
<dbReference type="Gene3D" id="1.20.1530.20">
    <property type="match status" value="1"/>
</dbReference>
<comment type="subcellular location">
    <subcellularLocation>
        <location evidence="1">Membrane</location>
        <topology evidence="1">Multi-pass membrane protein</topology>
    </subcellularLocation>
</comment>
<feature type="transmembrane region" description="Helical" evidence="5">
    <location>
        <begin position="400"/>
        <end position="419"/>
    </location>
</feature>
<feature type="transmembrane region" description="Helical" evidence="5">
    <location>
        <begin position="261"/>
        <end position="294"/>
    </location>
</feature>
<dbReference type="GO" id="GO:0015297">
    <property type="term" value="F:antiporter activity"/>
    <property type="evidence" value="ECO:0007669"/>
    <property type="project" value="InterPro"/>
</dbReference>
<keyword evidence="3 5" id="KW-1133">Transmembrane helix</keyword>
<evidence type="ECO:0000256" key="2">
    <source>
        <dbReference type="ARBA" id="ARBA00022692"/>
    </source>
</evidence>